<evidence type="ECO:0000256" key="3">
    <source>
        <dbReference type="ARBA" id="ARBA00022989"/>
    </source>
</evidence>
<dbReference type="PANTHER" id="PTHR31465">
    <property type="entry name" value="PROTEIN RTA1-RELATED"/>
    <property type="match status" value="1"/>
</dbReference>
<dbReference type="GO" id="GO:0005886">
    <property type="term" value="C:plasma membrane"/>
    <property type="evidence" value="ECO:0007669"/>
    <property type="project" value="TreeGrafter"/>
</dbReference>
<keyword evidence="2 5" id="KW-0812">Transmembrane</keyword>
<gene>
    <name evidence="6" type="ORF">BN946_scf184911.g72</name>
</gene>
<feature type="transmembrane region" description="Helical" evidence="5">
    <location>
        <begin position="6"/>
        <end position="28"/>
    </location>
</feature>
<dbReference type="OMA" id="YAYRRGK"/>
<dbReference type="GO" id="GO:0000324">
    <property type="term" value="C:fungal-type vacuole"/>
    <property type="evidence" value="ECO:0007669"/>
    <property type="project" value="TreeGrafter"/>
</dbReference>
<protein>
    <submittedName>
        <fullName evidence="6">Uncharacterized protein</fullName>
    </submittedName>
</protein>
<evidence type="ECO:0000313" key="6">
    <source>
        <dbReference type="EMBL" id="CDO71602.1"/>
    </source>
</evidence>
<keyword evidence="3 5" id="KW-1133">Transmembrane helix</keyword>
<feature type="transmembrane region" description="Helical" evidence="5">
    <location>
        <begin position="81"/>
        <end position="99"/>
    </location>
</feature>
<keyword evidence="7" id="KW-1185">Reference proteome</keyword>
<dbReference type="Pfam" id="PF04479">
    <property type="entry name" value="RTA1"/>
    <property type="match status" value="2"/>
</dbReference>
<accession>A0A060SAR5</accession>
<evidence type="ECO:0000313" key="7">
    <source>
        <dbReference type="Proteomes" id="UP000029665"/>
    </source>
</evidence>
<evidence type="ECO:0000256" key="5">
    <source>
        <dbReference type="SAM" id="Phobius"/>
    </source>
</evidence>
<organism evidence="6 7">
    <name type="scientific">Pycnoporus cinnabarinus</name>
    <name type="common">Cinnabar-red polypore</name>
    <name type="synonym">Trametes cinnabarina</name>
    <dbReference type="NCBI Taxonomy" id="5643"/>
    <lineage>
        <taxon>Eukaryota</taxon>
        <taxon>Fungi</taxon>
        <taxon>Dikarya</taxon>
        <taxon>Basidiomycota</taxon>
        <taxon>Agaricomycotina</taxon>
        <taxon>Agaricomycetes</taxon>
        <taxon>Polyporales</taxon>
        <taxon>Polyporaceae</taxon>
        <taxon>Trametes</taxon>
    </lineage>
</organism>
<dbReference type="AlphaFoldDB" id="A0A060SAR5"/>
<proteinExistence type="predicted"/>
<dbReference type="EMBL" id="CCBP010000103">
    <property type="protein sequence ID" value="CDO71602.1"/>
    <property type="molecule type" value="Genomic_DNA"/>
</dbReference>
<comment type="caution">
    <text evidence="6">The sequence shown here is derived from an EMBL/GenBank/DDBJ whole genome shotgun (WGS) entry which is preliminary data.</text>
</comment>
<dbReference type="InterPro" id="IPR007568">
    <property type="entry name" value="RTA1"/>
</dbReference>
<dbReference type="PANTHER" id="PTHR31465:SF9">
    <property type="entry name" value="SPHINGOID LONG-CHAIN BASE TRANSPORTER RSB1"/>
    <property type="match status" value="1"/>
</dbReference>
<keyword evidence="4 5" id="KW-0472">Membrane</keyword>
<sequence>MPYIIQVSILVLAPTPLVAALFIGFGRITARLGAQYSRLSPKLYYAYRRGKDRPFRKPDAAVYTEAASPSIRHPLDRSMKMLIAGVLISTVLIYIRSVYRIIEFIDGFNGTIAHTQVLFDVFDGMLVTLAMYTLNAMHPGILLSATVAEGAYALTDRSRTSLDRRMSPTVQAYIVPAGGKKYLG</sequence>
<dbReference type="Proteomes" id="UP000029665">
    <property type="component" value="Unassembled WGS sequence"/>
</dbReference>
<name>A0A060SAR5_PYCCI</name>
<evidence type="ECO:0000256" key="1">
    <source>
        <dbReference type="ARBA" id="ARBA00004141"/>
    </source>
</evidence>
<dbReference type="HOGENOM" id="CLU_1468932_0_0_1"/>
<reference evidence="6" key="1">
    <citation type="submission" date="2014-01" db="EMBL/GenBank/DDBJ databases">
        <title>The genome of the white-rot fungus Pycnoporus cinnabarinus: a basidiomycete model with a versatile arsenal for lignocellulosic biomass breakdown.</title>
        <authorList>
            <person name="Levasseur A."/>
            <person name="Lomascolo A."/>
            <person name="Ruiz-Duenas F.J."/>
            <person name="Uzan E."/>
            <person name="Piumi F."/>
            <person name="Kues U."/>
            <person name="Ram A.F.J."/>
            <person name="Murat C."/>
            <person name="Haon M."/>
            <person name="Benoit I."/>
            <person name="Arfi Y."/>
            <person name="Chevret D."/>
            <person name="Drula E."/>
            <person name="Kwon M.J."/>
            <person name="Gouret P."/>
            <person name="Lesage-Meessen L."/>
            <person name="Lombard V."/>
            <person name="Mariette J."/>
            <person name="Noirot C."/>
            <person name="Park J."/>
            <person name="Patyshakuliyeva A."/>
            <person name="Wieneger R.A.B."/>
            <person name="Wosten H.A.B."/>
            <person name="Martin F."/>
            <person name="Coutinho P.M."/>
            <person name="de Vries R."/>
            <person name="Martinez A.T."/>
            <person name="Klopp C."/>
            <person name="Pontarotti P."/>
            <person name="Henrissat B."/>
            <person name="Record E."/>
        </authorList>
    </citation>
    <scope>NUCLEOTIDE SEQUENCE [LARGE SCALE GENOMIC DNA]</scope>
    <source>
        <strain evidence="6">BRFM137</strain>
    </source>
</reference>
<comment type="subcellular location">
    <subcellularLocation>
        <location evidence="1">Membrane</location>
        <topology evidence="1">Multi-pass membrane protein</topology>
    </subcellularLocation>
</comment>
<dbReference type="OrthoDB" id="3358017at2759"/>
<evidence type="ECO:0000256" key="2">
    <source>
        <dbReference type="ARBA" id="ARBA00022692"/>
    </source>
</evidence>
<evidence type="ECO:0000256" key="4">
    <source>
        <dbReference type="ARBA" id="ARBA00023136"/>
    </source>
</evidence>
<dbReference type="STRING" id="5643.A0A060SAR5"/>